<evidence type="ECO:0000313" key="4">
    <source>
        <dbReference type="Proteomes" id="UP001500220"/>
    </source>
</evidence>
<dbReference type="Proteomes" id="UP001500220">
    <property type="component" value="Unassembled WGS sequence"/>
</dbReference>
<dbReference type="RefSeq" id="WP_188987630.1">
    <property type="nucleotide sequence ID" value="NZ_BAAAHC010000001.1"/>
</dbReference>
<proteinExistence type="predicted"/>
<dbReference type="EMBL" id="BMMT01000008">
    <property type="protein sequence ID" value="GGI87924.1"/>
    <property type="molecule type" value="Genomic_DNA"/>
</dbReference>
<keyword evidence="4" id="KW-1185">Reference proteome</keyword>
<dbReference type="EMBL" id="BAAAHC010000001">
    <property type="protein sequence ID" value="GAA0503566.1"/>
    <property type="molecule type" value="Genomic_DNA"/>
</dbReference>
<gene>
    <name evidence="1" type="ORF">GCM10009545_01560</name>
    <name evidence="2" type="ORF">GCM10011581_26270</name>
</gene>
<reference evidence="2 3" key="1">
    <citation type="journal article" date="2014" name="Int. J. Syst. Evol. Microbiol.">
        <title>Complete genome sequence of Corynebacterium casei LMG S-19264T (=DSM 44701T), isolated from a smear-ripened cheese.</title>
        <authorList>
            <consortium name="US DOE Joint Genome Institute (JGI-PGF)"/>
            <person name="Walter F."/>
            <person name="Albersmeier A."/>
            <person name="Kalinowski J."/>
            <person name="Ruckert C."/>
        </authorList>
    </citation>
    <scope>NUCLEOTIDE SEQUENCE [LARGE SCALE GENOMIC DNA]</scope>
    <source>
        <strain evidence="2 3">CGMCC 4.7206</strain>
    </source>
</reference>
<dbReference type="AlphaFoldDB" id="A0A917NCW2"/>
<comment type="caution">
    <text evidence="2">The sequence shown here is derived from an EMBL/GenBank/DDBJ whole genome shotgun (WGS) entry which is preliminary data.</text>
</comment>
<dbReference type="Proteomes" id="UP000597989">
    <property type="component" value="Unassembled WGS sequence"/>
</dbReference>
<evidence type="ECO:0000313" key="3">
    <source>
        <dbReference type="Proteomes" id="UP000597989"/>
    </source>
</evidence>
<sequence>MRDLLRVHGSRRIGGFMAGGEALVRFCCRRLVPSARVDIRRAGEFGVLAARISIAGRCRR</sequence>
<reference evidence="1 4" key="2">
    <citation type="journal article" date="2019" name="Int. J. Syst. Evol. Microbiol.">
        <title>The Global Catalogue of Microorganisms (GCM) 10K type strain sequencing project: providing services to taxonomists for standard genome sequencing and annotation.</title>
        <authorList>
            <consortium name="The Broad Institute Genomics Platform"/>
            <consortium name="The Broad Institute Genome Sequencing Center for Infectious Disease"/>
            <person name="Wu L."/>
            <person name="Ma J."/>
        </authorList>
    </citation>
    <scope>NUCLEOTIDE SEQUENCE [LARGE SCALE GENOMIC DNA]</scope>
    <source>
        <strain evidence="1 4">JCM 10664</strain>
    </source>
</reference>
<evidence type="ECO:0000313" key="1">
    <source>
        <dbReference type="EMBL" id="GAA0503566.1"/>
    </source>
</evidence>
<name>A0A917NCW2_9PSEU</name>
<evidence type="ECO:0000313" key="2">
    <source>
        <dbReference type="EMBL" id="GGI87924.1"/>
    </source>
</evidence>
<reference evidence="1" key="4">
    <citation type="submission" date="2023-12" db="EMBL/GenBank/DDBJ databases">
        <authorList>
            <person name="Sun Q."/>
            <person name="Inoue M."/>
        </authorList>
    </citation>
    <scope>NUCLEOTIDE SEQUENCE</scope>
    <source>
        <strain evidence="1">JCM 10664</strain>
    </source>
</reference>
<organism evidence="2 3">
    <name type="scientific">Saccharopolyspora thermophila</name>
    <dbReference type="NCBI Taxonomy" id="89367"/>
    <lineage>
        <taxon>Bacteria</taxon>
        <taxon>Bacillati</taxon>
        <taxon>Actinomycetota</taxon>
        <taxon>Actinomycetes</taxon>
        <taxon>Pseudonocardiales</taxon>
        <taxon>Pseudonocardiaceae</taxon>
        <taxon>Saccharopolyspora</taxon>
    </lineage>
</organism>
<accession>A0A917NCW2</accession>
<protein>
    <submittedName>
        <fullName evidence="2">Uncharacterized protein</fullName>
    </submittedName>
</protein>
<reference evidence="2" key="3">
    <citation type="submission" date="2020-09" db="EMBL/GenBank/DDBJ databases">
        <authorList>
            <person name="Sun Q."/>
            <person name="Zhou Y."/>
        </authorList>
    </citation>
    <scope>NUCLEOTIDE SEQUENCE</scope>
    <source>
        <strain evidence="2">CGMCC 4.7206</strain>
    </source>
</reference>